<dbReference type="PROSITE" id="PS50885">
    <property type="entry name" value="HAMP"/>
    <property type="match status" value="1"/>
</dbReference>
<dbReference type="Pfam" id="PF00672">
    <property type="entry name" value="HAMP"/>
    <property type="match status" value="1"/>
</dbReference>
<dbReference type="SMART" id="SM00388">
    <property type="entry name" value="HisKA"/>
    <property type="match status" value="1"/>
</dbReference>
<evidence type="ECO:0000259" key="12">
    <source>
        <dbReference type="PROSITE" id="PS50109"/>
    </source>
</evidence>
<dbReference type="InterPro" id="IPR005467">
    <property type="entry name" value="His_kinase_dom"/>
</dbReference>
<dbReference type="InterPro" id="IPR003661">
    <property type="entry name" value="HisK_dim/P_dom"/>
</dbReference>
<keyword evidence="5" id="KW-0808">Transferase</keyword>
<evidence type="ECO:0000256" key="8">
    <source>
        <dbReference type="ARBA" id="ARBA00022989"/>
    </source>
</evidence>
<feature type="domain" description="Histidine kinase" evidence="12">
    <location>
        <begin position="219"/>
        <end position="417"/>
    </location>
</feature>
<feature type="transmembrane region" description="Helical" evidence="11">
    <location>
        <begin position="135"/>
        <end position="153"/>
    </location>
</feature>
<comment type="catalytic activity">
    <reaction evidence="1">
        <text>ATP + protein L-histidine = ADP + protein N-phospho-L-histidine.</text>
        <dbReference type="EC" id="2.7.13.3"/>
    </reaction>
</comment>
<dbReference type="GO" id="GO:0005886">
    <property type="term" value="C:plasma membrane"/>
    <property type="evidence" value="ECO:0007669"/>
    <property type="project" value="UniProtKB-SubCell"/>
</dbReference>
<dbReference type="GO" id="GO:0000155">
    <property type="term" value="F:phosphorelay sensor kinase activity"/>
    <property type="evidence" value="ECO:0007669"/>
    <property type="project" value="InterPro"/>
</dbReference>
<dbReference type="InterPro" id="IPR003594">
    <property type="entry name" value="HATPase_dom"/>
</dbReference>
<evidence type="ECO:0000256" key="1">
    <source>
        <dbReference type="ARBA" id="ARBA00000085"/>
    </source>
</evidence>
<dbReference type="InterPro" id="IPR050428">
    <property type="entry name" value="TCS_sensor_his_kinase"/>
</dbReference>
<evidence type="ECO:0000256" key="4">
    <source>
        <dbReference type="ARBA" id="ARBA00022553"/>
    </source>
</evidence>
<evidence type="ECO:0000256" key="5">
    <source>
        <dbReference type="ARBA" id="ARBA00022679"/>
    </source>
</evidence>
<dbReference type="EMBL" id="BMKQ01000001">
    <property type="protein sequence ID" value="GGF42268.1"/>
    <property type="molecule type" value="Genomic_DNA"/>
</dbReference>
<dbReference type="SMART" id="SM00304">
    <property type="entry name" value="HAMP"/>
    <property type="match status" value="1"/>
</dbReference>
<gene>
    <name evidence="14" type="primary">cseC</name>
    <name evidence="14" type="ORF">GCM10011519_15150</name>
</gene>
<keyword evidence="10 11" id="KW-0472">Membrane</keyword>
<keyword evidence="7" id="KW-0418">Kinase</keyword>
<comment type="subcellular location">
    <subcellularLocation>
        <location evidence="2">Cell membrane</location>
    </subcellularLocation>
</comment>
<evidence type="ECO:0000256" key="9">
    <source>
        <dbReference type="ARBA" id="ARBA00023012"/>
    </source>
</evidence>
<keyword evidence="4" id="KW-0597">Phosphoprotein</keyword>
<accession>A0A917BFV6</accession>
<evidence type="ECO:0000259" key="13">
    <source>
        <dbReference type="PROSITE" id="PS50885"/>
    </source>
</evidence>
<evidence type="ECO:0000256" key="11">
    <source>
        <dbReference type="SAM" id="Phobius"/>
    </source>
</evidence>
<dbReference type="Proteomes" id="UP000649179">
    <property type="component" value="Unassembled WGS sequence"/>
</dbReference>
<dbReference type="Gene3D" id="3.30.565.10">
    <property type="entry name" value="Histidine kinase-like ATPase, C-terminal domain"/>
    <property type="match status" value="1"/>
</dbReference>
<dbReference type="Gene3D" id="1.10.287.130">
    <property type="match status" value="1"/>
</dbReference>
<evidence type="ECO:0000313" key="15">
    <source>
        <dbReference type="Proteomes" id="UP000649179"/>
    </source>
</evidence>
<evidence type="ECO:0000256" key="6">
    <source>
        <dbReference type="ARBA" id="ARBA00022692"/>
    </source>
</evidence>
<evidence type="ECO:0000256" key="3">
    <source>
        <dbReference type="ARBA" id="ARBA00012438"/>
    </source>
</evidence>
<organism evidence="14 15">
    <name type="scientific">Marmoricola endophyticus</name>
    <dbReference type="NCBI Taxonomy" id="2040280"/>
    <lineage>
        <taxon>Bacteria</taxon>
        <taxon>Bacillati</taxon>
        <taxon>Actinomycetota</taxon>
        <taxon>Actinomycetes</taxon>
        <taxon>Propionibacteriales</taxon>
        <taxon>Nocardioidaceae</taxon>
        <taxon>Marmoricola</taxon>
    </lineage>
</organism>
<dbReference type="Pfam" id="PF00512">
    <property type="entry name" value="HisKA"/>
    <property type="match status" value="1"/>
</dbReference>
<evidence type="ECO:0000256" key="7">
    <source>
        <dbReference type="ARBA" id="ARBA00022777"/>
    </source>
</evidence>
<dbReference type="InterPro" id="IPR036097">
    <property type="entry name" value="HisK_dim/P_sf"/>
</dbReference>
<dbReference type="PANTHER" id="PTHR45436">
    <property type="entry name" value="SENSOR HISTIDINE KINASE YKOH"/>
    <property type="match status" value="1"/>
</dbReference>
<dbReference type="CDD" id="cd00082">
    <property type="entry name" value="HisKA"/>
    <property type="match status" value="1"/>
</dbReference>
<dbReference type="SUPFAM" id="SSF158472">
    <property type="entry name" value="HAMP domain-like"/>
    <property type="match status" value="1"/>
</dbReference>
<dbReference type="PANTHER" id="PTHR45436:SF5">
    <property type="entry name" value="SENSOR HISTIDINE KINASE TRCS"/>
    <property type="match status" value="1"/>
</dbReference>
<dbReference type="SMART" id="SM00387">
    <property type="entry name" value="HATPase_c"/>
    <property type="match status" value="1"/>
</dbReference>
<dbReference type="SUPFAM" id="SSF55874">
    <property type="entry name" value="ATPase domain of HSP90 chaperone/DNA topoisomerase II/histidine kinase"/>
    <property type="match status" value="1"/>
</dbReference>
<feature type="domain" description="HAMP" evidence="13">
    <location>
        <begin position="156"/>
        <end position="211"/>
    </location>
</feature>
<proteinExistence type="predicted"/>
<dbReference type="SUPFAM" id="SSF47384">
    <property type="entry name" value="Homodimeric domain of signal transducing histidine kinase"/>
    <property type="match status" value="1"/>
</dbReference>
<dbReference type="Pfam" id="PF02518">
    <property type="entry name" value="HATPase_c"/>
    <property type="match status" value="1"/>
</dbReference>
<dbReference type="InterPro" id="IPR036890">
    <property type="entry name" value="HATPase_C_sf"/>
</dbReference>
<dbReference type="AlphaFoldDB" id="A0A917BFV6"/>
<reference evidence="14" key="2">
    <citation type="submission" date="2020-09" db="EMBL/GenBank/DDBJ databases">
        <authorList>
            <person name="Sun Q."/>
            <person name="Zhou Y."/>
        </authorList>
    </citation>
    <scope>NUCLEOTIDE SEQUENCE</scope>
    <source>
        <strain evidence="14">CGMCC 1.16067</strain>
    </source>
</reference>
<dbReference type="PROSITE" id="PS50109">
    <property type="entry name" value="HIS_KIN"/>
    <property type="match status" value="1"/>
</dbReference>
<keyword evidence="9" id="KW-0902">Two-component regulatory system</keyword>
<dbReference type="RefSeq" id="WP_188779229.1">
    <property type="nucleotide sequence ID" value="NZ_BMKQ01000001.1"/>
</dbReference>
<keyword evidence="8 11" id="KW-1133">Transmembrane helix</keyword>
<dbReference type="PRINTS" id="PR00344">
    <property type="entry name" value="BCTRLSENSOR"/>
</dbReference>
<dbReference type="EC" id="2.7.13.3" evidence="3"/>
<sequence length="429" mass="44993">MSGRSGRSRRGLQLRIAATVAGIVLLAVAALGLAVHQMVVLDRVRQSRDTADAQIAAAVDVYRRTRLLSFDASLDDTRLPAELRRAVRSSGDRGTLVTGGRTRVVWAAARVGDEVISTRTSVDVVDGSVRALDRALLLAGGTTVVVAILLGLLSAARIARPLRGAARTARRVAAGEPAGSLREAVGGRSDEIGELADAVDAMAARLDARLRAEQQFTADVAHDLRTPVTGLTTAADLLDDSRPAVLVRDRAAALAALVEDLLEVARLDRGSETADLESVDLAEAVRRAVRRGVATGELVEQAVRVGADPDPVRVVTDPRRLERVLSNLVRNAVAHGAPPVEVVQRGSSVLVRDHGAGFDETMLADGPRRFRRSRRTPGNGLGLVIAAGQADVIGADLRFANAEGGGALVTLVLPGEPGSRSPHGEVTIS</sequence>
<dbReference type="Gene3D" id="6.10.340.10">
    <property type="match status" value="1"/>
</dbReference>
<evidence type="ECO:0000313" key="14">
    <source>
        <dbReference type="EMBL" id="GGF42268.1"/>
    </source>
</evidence>
<dbReference type="InterPro" id="IPR003660">
    <property type="entry name" value="HAMP_dom"/>
</dbReference>
<evidence type="ECO:0000256" key="10">
    <source>
        <dbReference type="ARBA" id="ARBA00023136"/>
    </source>
</evidence>
<reference evidence="14" key="1">
    <citation type="journal article" date="2014" name="Int. J. Syst. Evol. Microbiol.">
        <title>Complete genome sequence of Corynebacterium casei LMG S-19264T (=DSM 44701T), isolated from a smear-ripened cheese.</title>
        <authorList>
            <consortium name="US DOE Joint Genome Institute (JGI-PGF)"/>
            <person name="Walter F."/>
            <person name="Albersmeier A."/>
            <person name="Kalinowski J."/>
            <person name="Ruckert C."/>
        </authorList>
    </citation>
    <scope>NUCLEOTIDE SEQUENCE</scope>
    <source>
        <strain evidence="14">CGMCC 1.16067</strain>
    </source>
</reference>
<feature type="transmembrane region" description="Helical" evidence="11">
    <location>
        <begin position="12"/>
        <end position="35"/>
    </location>
</feature>
<protein>
    <recommendedName>
        <fullName evidence="3">histidine kinase</fullName>
        <ecNumber evidence="3">2.7.13.3</ecNumber>
    </recommendedName>
</protein>
<evidence type="ECO:0000256" key="2">
    <source>
        <dbReference type="ARBA" id="ARBA00004236"/>
    </source>
</evidence>
<comment type="caution">
    <text evidence="14">The sequence shown here is derived from an EMBL/GenBank/DDBJ whole genome shotgun (WGS) entry which is preliminary data.</text>
</comment>
<keyword evidence="6 11" id="KW-0812">Transmembrane</keyword>
<name>A0A917BFV6_9ACTN</name>
<keyword evidence="15" id="KW-1185">Reference proteome</keyword>
<dbReference type="InterPro" id="IPR004358">
    <property type="entry name" value="Sig_transdc_His_kin-like_C"/>
</dbReference>